<organism evidence="2 3">
    <name type="scientific">Bacillus xiamenensis</name>
    <dbReference type="NCBI Taxonomy" id="1178537"/>
    <lineage>
        <taxon>Bacteria</taxon>
        <taxon>Bacillati</taxon>
        <taxon>Bacillota</taxon>
        <taxon>Bacilli</taxon>
        <taxon>Bacillales</taxon>
        <taxon>Bacillaceae</taxon>
        <taxon>Bacillus</taxon>
    </lineage>
</organism>
<dbReference type="SUPFAM" id="SSF53901">
    <property type="entry name" value="Thiolase-like"/>
    <property type="match status" value="1"/>
</dbReference>
<evidence type="ECO:0000313" key="3">
    <source>
        <dbReference type="Proteomes" id="UP001527057"/>
    </source>
</evidence>
<name>A0ABT4F4L3_9BACI</name>
<dbReference type="Pfam" id="PF02803">
    <property type="entry name" value="Thiolase_C"/>
    <property type="match status" value="1"/>
</dbReference>
<keyword evidence="3" id="KW-1185">Reference proteome</keyword>
<dbReference type="Proteomes" id="UP001527057">
    <property type="component" value="Unassembled WGS sequence"/>
</dbReference>
<dbReference type="Gene3D" id="3.40.47.10">
    <property type="match status" value="1"/>
</dbReference>
<accession>A0ABT4F4L3</accession>
<dbReference type="PANTHER" id="PTHR43853:SF3">
    <property type="entry name" value="ACETYL-COA C-ACETYLTRANSFERASE YHFS-RELATED"/>
    <property type="match status" value="1"/>
</dbReference>
<dbReference type="InterPro" id="IPR050215">
    <property type="entry name" value="Thiolase-like_sf_Thiolase"/>
</dbReference>
<dbReference type="InterPro" id="IPR016039">
    <property type="entry name" value="Thiolase-like"/>
</dbReference>
<dbReference type="PANTHER" id="PTHR43853">
    <property type="entry name" value="3-KETOACYL-COA THIOLASE, PEROXISOMAL"/>
    <property type="match status" value="1"/>
</dbReference>
<evidence type="ECO:0000259" key="1">
    <source>
        <dbReference type="Pfam" id="PF02803"/>
    </source>
</evidence>
<proteinExistence type="predicted"/>
<comment type="caution">
    <text evidence="2">The sequence shown here is derived from an EMBL/GenBank/DDBJ whole genome shotgun (WGS) entry which is preliminary data.</text>
</comment>
<evidence type="ECO:0000313" key="2">
    <source>
        <dbReference type="EMBL" id="MCY9575531.1"/>
    </source>
</evidence>
<gene>
    <name evidence="2" type="ORF">M5W27_06675</name>
</gene>
<dbReference type="EMBL" id="JAMDMH010000011">
    <property type="protein sequence ID" value="MCY9575531.1"/>
    <property type="molecule type" value="Genomic_DNA"/>
</dbReference>
<dbReference type="RefSeq" id="WP_242059645.1">
    <property type="nucleotide sequence ID" value="NZ_JAMDMH010000011.1"/>
</dbReference>
<dbReference type="InterPro" id="IPR020617">
    <property type="entry name" value="Thiolase_C"/>
</dbReference>
<reference evidence="2 3" key="1">
    <citation type="submission" date="2022-05" db="EMBL/GenBank/DDBJ databases">
        <title>Genome Sequencing of Bee-Associated Microbes.</title>
        <authorList>
            <person name="Dunlap C."/>
        </authorList>
    </citation>
    <scope>NUCLEOTIDE SEQUENCE [LARGE SCALE GENOMIC DNA]</scope>
    <source>
        <strain evidence="2 3">CBP-1093</strain>
    </source>
</reference>
<protein>
    <recommendedName>
        <fullName evidence="1">Thiolase C-terminal domain-containing protein</fullName>
    </recommendedName>
</protein>
<sequence length="92" mass="9601">MNIEHSRDDADGINEAFTLKVALIALALGIPYDRINRRGGALCLGHPYSASGAAMMVRLFYEAHGLPKGSYVVSGIGSGGGVGLGVLWQVLS</sequence>
<feature type="domain" description="Thiolase C-terminal" evidence="1">
    <location>
        <begin position="12"/>
        <end position="87"/>
    </location>
</feature>